<dbReference type="Pfam" id="PF12689">
    <property type="entry name" value="Acid_PPase"/>
    <property type="match status" value="1"/>
</dbReference>
<sequence>MERPLMVVLDLDGLCWWPEMYMLSGKPRRSPTPPHHPAYARAALAALPVAPGVAMADVGAVAEIYPGRKQTHLARIRDASGVAYDAMLFFDNERRNCVDVAGLGVLAVYAPDGLTADAWAAGLAAFAGGDRGVVVENWGGGGGGGRRGRRRRW</sequence>
<dbReference type="Gene3D" id="3.40.50.1000">
    <property type="entry name" value="HAD superfamily/HAD-like"/>
    <property type="match status" value="1"/>
</dbReference>
<evidence type="ECO:0008006" key="3">
    <source>
        <dbReference type="Google" id="ProtNLM"/>
    </source>
</evidence>
<dbReference type="EMBL" id="KV919104">
    <property type="protein sequence ID" value="OSX71839.1"/>
    <property type="molecule type" value="Genomic_DNA"/>
</dbReference>
<dbReference type="InterPro" id="IPR010036">
    <property type="entry name" value="MDP_1_eu_arc"/>
</dbReference>
<protein>
    <recommendedName>
        <fullName evidence="3">Magnesium-dependent phosphatase-1</fullName>
    </recommendedName>
</protein>
<dbReference type="Proteomes" id="UP000218209">
    <property type="component" value="Unassembled WGS sequence"/>
</dbReference>
<keyword evidence="2" id="KW-1185">Reference proteome</keyword>
<dbReference type="PANTHER" id="PTHR17901">
    <property type="entry name" value="MAGNESIUM-DEPENDENT PHOSPHATASE 1 MDP1"/>
    <property type="match status" value="1"/>
</dbReference>
<organism evidence="1 2">
    <name type="scientific">Porphyra umbilicalis</name>
    <name type="common">Purple laver</name>
    <name type="synonym">Red alga</name>
    <dbReference type="NCBI Taxonomy" id="2786"/>
    <lineage>
        <taxon>Eukaryota</taxon>
        <taxon>Rhodophyta</taxon>
        <taxon>Bangiophyceae</taxon>
        <taxon>Bangiales</taxon>
        <taxon>Bangiaceae</taxon>
        <taxon>Porphyra</taxon>
    </lineage>
</organism>
<dbReference type="AlphaFoldDB" id="A0A1X6NT76"/>
<dbReference type="OrthoDB" id="2865258at2759"/>
<reference evidence="1 2" key="1">
    <citation type="submission" date="2017-03" db="EMBL/GenBank/DDBJ databases">
        <title>WGS assembly of Porphyra umbilicalis.</title>
        <authorList>
            <person name="Brawley S.H."/>
            <person name="Blouin N.A."/>
            <person name="Ficko-Blean E."/>
            <person name="Wheeler G.L."/>
            <person name="Lohr M."/>
            <person name="Goodson H.V."/>
            <person name="Jenkins J.W."/>
            <person name="Blaby-Haas C.E."/>
            <person name="Helliwell K.E."/>
            <person name="Chan C."/>
            <person name="Marriage T."/>
            <person name="Bhattacharya D."/>
            <person name="Klein A.S."/>
            <person name="Badis Y."/>
            <person name="Brodie J."/>
            <person name="Cao Y."/>
            <person name="Collen J."/>
            <person name="Dittami S.M."/>
            <person name="Gachon C.M."/>
            <person name="Green B.R."/>
            <person name="Karpowicz S."/>
            <person name="Kim J.W."/>
            <person name="Kudahl U."/>
            <person name="Lin S."/>
            <person name="Michel G."/>
            <person name="Mittag M."/>
            <person name="Olson B.J."/>
            <person name="Pangilinan J."/>
            <person name="Peng Y."/>
            <person name="Qiu H."/>
            <person name="Shu S."/>
            <person name="Singer J.T."/>
            <person name="Smith A.G."/>
            <person name="Sprecher B.N."/>
            <person name="Wagner V."/>
            <person name="Wang W."/>
            <person name="Wang Z.-Y."/>
            <person name="Yan J."/>
            <person name="Yarish C."/>
            <person name="Zoeuner-Riek S."/>
            <person name="Zhuang Y."/>
            <person name="Zou Y."/>
            <person name="Lindquist E.A."/>
            <person name="Grimwood J."/>
            <person name="Barry K."/>
            <person name="Rokhsar D.S."/>
            <person name="Schmutz J."/>
            <person name="Stiller J.W."/>
            <person name="Grossman A.R."/>
            <person name="Prochnik S.E."/>
        </authorList>
    </citation>
    <scope>NUCLEOTIDE SEQUENCE [LARGE SCALE GENOMIC DNA]</scope>
    <source>
        <strain evidence="1">4086291</strain>
    </source>
</reference>
<gene>
    <name evidence="1" type="ORF">BU14_0497s0003</name>
</gene>
<accession>A0A1X6NT76</accession>
<name>A0A1X6NT76_PORUM</name>
<dbReference type="InterPro" id="IPR023214">
    <property type="entry name" value="HAD_sf"/>
</dbReference>
<evidence type="ECO:0000313" key="1">
    <source>
        <dbReference type="EMBL" id="OSX71839.1"/>
    </source>
</evidence>
<dbReference type="GO" id="GO:0003993">
    <property type="term" value="F:acid phosphatase activity"/>
    <property type="evidence" value="ECO:0007669"/>
    <property type="project" value="TreeGrafter"/>
</dbReference>
<proteinExistence type="predicted"/>
<dbReference type="PANTHER" id="PTHR17901:SF14">
    <property type="entry name" value="MAGNESIUM-DEPENDENT PHOSPHATASE 1"/>
    <property type="match status" value="1"/>
</dbReference>
<evidence type="ECO:0000313" key="2">
    <source>
        <dbReference type="Proteomes" id="UP000218209"/>
    </source>
</evidence>